<dbReference type="InterPro" id="IPR036097">
    <property type="entry name" value="HisK_dim/P_sf"/>
</dbReference>
<dbReference type="InterPro" id="IPR003661">
    <property type="entry name" value="HisK_dim/P_dom"/>
</dbReference>
<dbReference type="Pfam" id="PF02518">
    <property type="entry name" value="HATPase_c"/>
    <property type="match status" value="1"/>
</dbReference>
<dbReference type="Pfam" id="PF07495">
    <property type="entry name" value="Y_Y_Y"/>
    <property type="match status" value="1"/>
</dbReference>
<dbReference type="SMART" id="SM00388">
    <property type="entry name" value="HisKA"/>
    <property type="match status" value="1"/>
</dbReference>
<dbReference type="InterPro" id="IPR011123">
    <property type="entry name" value="Y_Y_Y"/>
</dbReference>
<dbReference type="Gene3D" id="1.10.287.130">
    <property type="match status" value="1"/>
</dbReference>
<dbReference type="Proteomes" id="UP001302222">
    <property type="component" value="Unassembled WGS sequence"/>
</dbReference>
<comment type="catalytic activity">
    <reaction evidence="1">
        <text>ATP + protein L-histidine = ADP + protein N-phospho-L-histidine.</text>
        <dbReference type="EC" id="2.7.13.3"/>
    </reaction>
</comment>
<dbReference type="PROSITE" id="PS01124">
    <property type="entry name" value="HTH_ARAC_FAMILY_2"/>
    <property type="match status" value="1"/>
</dbReference>
<dbReference type="InterPro" id="IPR009057">
    <property type="entry name" value="Homeodomain-like_sf"/>
</dbReference>
<name>A0ABU5SKW4_9BACT</name>
<dbReference type="InterPro" id="IPR004358">
    <property type="entry name" value="Sig_transdc_His_kin-like_C"/>
</dbReference>
<dbReference type="Pfam" id="PF07494">
    <property type="entry name" value="Reg_prop"/>
    <property type="match status" value="10"/>
</dbReference>
<feature type="modified residue" description="4-aspartylphosphate" evidence="7">
    <location>
        <position position="1193"/>
    </location>
</feature>
<keyword evidence="12" id="KW-1185">Reference proteome</keyword>
<dbReference type="SUPFAM" id="SSF55874">
    <property type="entry name" value="ATPase domain of HSP90 chaperone/DNA topoisomerase II/histidine kinase"/>
    <property type="match status" value="1"/>
</dbReference>
<dbReference type="Pfam" id="PF00512">
    <property type="entry name" value="HisKA"/>
    <property type="match status" value="1"/>
</dbReference>
<dbReference type="PROSITE" id="PS50110">
    <property type="entry name" value="RESPONSE_REGULATORY"/>
    <property type="match status" value="1"/>
</dbReference>
<keyword evidence="3 7" id="KW-0597">Phosphoprotein</keyword>
<dbReference type="SUPFAM" id="SSF52172">
    <property type="entry name" value="CheY-like"/>
    <property type="match status" value="1"/>
</dbReference>
<dbReference type="InterPro" id="IPR018060">
    <property type="entry name" value="HTH_AraC"/>
</dbReference>
<proteinExistence type="predicted"/>
<dbReference type="InterPro" id="IPR003594">
    <property type="entry name" value="HATPase_dom"/>
</dbReference>
<keyword evidence="4" id="KW-0805">Transcription regulation</keyword>
<dbReference type="PRINTS" id="PR00344">
    <property type="entry name" value="BCTRLSENSOR"/>
</dbReference>
<dbReference type="SUPFAM" id="SSF46689">
    <property type="entry name" value="Homeodomain-like"/>
    <property type="match status" value="1"/>
</dbReference>
<evidence type="ECO:0000256" key="5">
    <source>
        <dbReference type="ARBA" id="ARBA00023125"/>
    </source>
</evidence>
<dbReference type="Gene3D" id="3.40.50.2300">
    <property type="match status" value="1"/>
</dbReference>
<feature type="domain" description="HTH araC/xylS-type" evidence="8">
    <location>
        <begin position="1294"/>
        <end position="1393"/>
    </location>
</feature>
<dbReference type="CDD" id="cd16922">
    <property type="entry name" value="HATPase_EvgS-ArcB-TorS-like"/>
    <property type="match status" value="1"/>
</dbReference>
<dbReference type="PANTHER" id="PTHR43547">
    <property type="entry name" value="TWO-COMPONENT HISTIDINE KINASE"/>
    <property type="match status" value="1"/>
</dbReference>
<dbReference type="PROSITE" id="PS50109">
    <property type="entry name" value="HIS_KIN"/>
    <property type="match status" value="1"/>
</dbReference>
<dbReference type="InterPro" id="IPR018062">
    <property type="entry name" value="HTH_AraC-typ_CS"/>
</dbReference>
<keyword evidence="5" id="KW-0238">DNA-binding</keyword>
<dbReference type="Gene3D" id="3.30.565.10">
    <property type="entry name" value="Histidine kinase-like ATPase, C-terminal domain"/>
    <property type="match status" value="1"/>
</dbReference>
<dbReference type="InterPro" id="IPR001789">
    <property type="entry name" value="Sig_transdc_resp-reg_receiver"/>
</dbReference>
<dbReference type="EC" id="2.7.13.3" evidence="2"/>
<organism evidence="11 12">
    <name type="scientific">Arcicella lustrica</name>
    <dbReference type="NCBI Taxonomy" id="2984196"/>
    <lineage>
        <taxon>Bacteria</taxon>
        <taxon>Pseudomonadati</taxon>
        <taxon>Bacteroidota</taxon>
        <taxon>Cytophagia</taxon>
        <taxon>Cytophagales</taxon>
        <taxon>Flectobacillaceae</taxon>
        <taxon>Arcicella</taxon>
    </lineage>
</organism>
<dbReference type="InterPro" id="IPR005467">
    <property type="entry name" value="His_kinase_dom"/>
</dbReference>
<evidence type="ECO:0000256" key="1">
    <source>
        <dbReference type="ARBA" id="ARBA00000085"/>
    </source>
</evidence>
<evidence type="ECO:0000256" key="2">
    <source>
        <dbReference type="ARBA" id="ARBA00012438"/>
    </source>
</evidence>
<dbReference type="Gene3D" id="1.10.10.60">
    <property type="entry name" value="Homeodomain-like"/>
    <property type="match status" value="1"/>
</dbReference>
<dbReference type="SUPFAM" id="SSF47384">
    <property type="entry name" value="Homodimeric domain of signal transducing histidine kinase"/>
    <property type="match status" value="1"/>
</dbReference>
<evidence type="ECO:0000256" key="6">
    <source>
        <dbReference type="ARBA" id="ARBA00023163"/>
    </source>
</evidence>
<dbReference type="EMBL" id="JAYGIM010000011">
    <property type="protein sequence ID" value="MEA5427916.1"/>
    <property type="molecule type" value="Genomic_DNA"/>
</dbReference>
<dbReference type="PROSITE" id="PS00041">
    <property type="entry name" value="HTH_ARAC_FAMILY_1"/>
    <property type="match status" value="1"/>
</dbReference>
<gene>
    <name evidence="11" type="ORF">VB798_15090</name>
</gene>
<dbReference type="SMART" id="SM00342">
    <property type="entry name" value="HTH_ARAC"/>
    <property type="match status" value="1"/>
</dbReference>
<dbReference type="CDD" id="cd00082">
    <property type="entry name" value="HisKA"/>
    <property type="match status" value="1"/>
</dbReference>
<feature type="domain" description="Response regulatory" evidence="10">
    <location>
        <begin position="1145"/>
        <end position="1260"/>
    </location>
</feature>
<dbReference type="InterPro" id="IPR013783">
    <property type="entry name" value="Ig-like_fold"/>
</dbReference>
<dbReference type="InterPro" id="IPR011006">
    <property type="entry name" value="CheY-like_superfamily"/>
</dbReference>
<dbReference type="InterPro" id="IPR036890">
    <property type="entry name" value="HATPase_C_sf"/>
</dbReference>
<feature type="domain" description="Histidine kinase" evidence="9">
    <location>
        <begin position="876"/>
        <end position="1100"/>
    </location>
</feature>
<dbReference type="CDD" id="cd17574">
    <property type="entry name" value="REC_OmpR"/>
    <property type="match status" value="1"/>
</dbReference>
<dbReference type="Gene3D" id="2.130.10.10">
    <property type="entry name" value="YVTN repeat-like/Quinoprotein amine dehydrogenase"/>
    <property type="match status" value="4"/>
</dbReference>
<dbReference type="SMART" id="SM00387">
    <property type="entry name" value="HATPase_c"/>
    <property type="match status" value="1"/>
</dbReference>
<dbReference type="Pfam" id="PF00072">
    <property type="entry name" value="Response_reg"/>
    <property type="match status" value="1"/>
</dbReference>
<dbReference type="Pfam" id="PF12833">
    <property type="entry name" value="HTH_18"/>
    <property type="match status" value="1"/>
</dbReference>
<evidence type="ECO:0000256" key="7">
    <source>
        <dbReference type="PROSITE-ProRule" id="PRU00169"/>
    </source>
</evidence>
<dbReference type="InterPro" id="IPR011110">
    <property type="entry name" value="Reg_prop"/>
</dbReference>
<evidence type="ECO:0000313" key="11">
    <source>
        <dbReference type="EMBL" id="MEA5427916.1"/>
    </source>
</evidence>
<protein>
    <recommendedName>
        <fullName evidence="2">histidine kinase</fullName>
        <ecNumber evidence="2">2.7.13.3</ecNumber>
    </recommendedName>
</protein>
<dbReference type="Gene3D" id="2.60.40.10">
    <property type="entry name" value="Immunoglobulins"/>
    <property type="match status" value="1"/>
</dbReference>
<keyword evidence="6" id="KW-0804">Transcription</keyword>
<dbReference type="PANTHER" id="PTHR43547:SF2">
    <property type="entry name" value="HYBRID SIGNAL TRANSDUCTION HISTIDINE KINASE C"/>
    <property type="match status" value="1"/>
</dbReference>
<evidence type="ECO:0000259" key="8">
    <source>
        <dbReference type="PROSITE" id="PS01124"/>
    </source>
</evidence>
<sequence length="1406" mass="160462">MKAINTRQIMRFSRRIIALFLLLFIFLQIKGYAQAFDALGNIKFEHISEGLSQSTVTCILQDKKGFLWFGTRNGLNRYDGVKFTTFENIVSDTSSLSHNYITTLFEDAKGNIWVGTMEGGLNLFSKENETFIHFKSNKKQGSISHNNITCIYEDKNHKLWIGTENGLNYYAPEKNSFVFFRYINGNPKSINSNNISAIFEDSHYNLWLGTKGGGLKFFDQKHQKFISYVNEVSNPKSISNNVINSAFKDSKKQVWLGTQNGLNRLVESPNGITFERYQHEKNDPNSLGNNVIVCLSEDLNGRIWMGTQLNGLYIYDQQKNTFTNFYPDPLQPYSISSNSVWSVYRDRMGTMWLGARNRGINKWDYYHKQFKHYNLSISGNQKLNNNDVTCFQEDELGNLWIGTDGGGLNYFDKKTNKHIRYFYNPKDKNSLGSNAVISLHIDKKKNLWVGTWGGGLNLFDKTTRTFKHYLHTSNKGANMKGENVYAMCEDSFGNFWVGTYYGGLYLYEPTTDSFKQFLNDANNPNSLGSNLISMIFEDSRKNLWIGTVGGGLDRLNRKDGKITFTHNKFEGSKSGRIGSNLINAIIEDSKHNLWIGTGKGLYKFDDNKDIFTEYSKENGLPDNVINGLIEDKKGFLWISTNQGISKFDPAKEKFINYSVADGLQSPEFLKGSFFKSKAGEFFFGGINGYNSFFPENILEKKNKLPLCLTDLKINNILIKPNQKDSPLKRHISETQAITLSHDNNDFSIGFASLNYSAPQNAQFAYILEGYDEEWHHTSIDRNASYAKVPSGSYTFRVKSLDTNDKTEVKLSITVLPPWWKTWWAYLLYLLISMALLWWYRQLIIKQMRLESDLKLEHLELTKMQELERLKSNFFAKISHEFRTPLTMILSPLKDMYHDTFEGNPQNQYQLMIRNAERLLRLINQLLDLSKLDSGKMTLASTKFNLIDFLKPIFLSFESLAQKKGLTYVLDCSSEDIFVLADADKIEKIITNLLSNAFKFTESGSIVLSIKAVEKHKNVDLNLSQYIEITVSDSGIGIPQDNLSYIFDHFYQVVHNHHKNEGTGIGLSLTKELVELHQGTISVESQVGKGTTFKILLPLGVEQQATEIIAQDRSNNYVVNDFEPISMVDGTALTSVDNSSDEQQPLILLVEDNDDMRNYLHIRLCKKYNVIEAVNGQEGLQLGLDKMPDLIISDILMPKMTGIEMCSSLKNNVQTSHIPIILLTAQTDSVNKIEGLETGADDYVAKPFDSNELEVRVRNLIKSRKMLAERFSQSRKLVLEPTDITITPLDEIFMKKVLECIEANISDAEFRVEDLGKEVGMSRMPLYKKIKALTGQTAVEFVRNIRLKRAAQLLKQQQLNVSEVTYEVGFTDLQYFRTCFKKEFGVSPSEYAKYGGENVVTEFDKNV</sequence>
<evidence type="ECO:0000259" key="9">
    <source>
        <dbReference type="PROSITE" id="PS50109"/>
    </source>
</evidence>
<dbReference type="SUPFAM" id="SSF63829">
    <property type="entry name" value="Calcium-dependent phosphotriesterase"/>
    <property type="match status" value="3"/>
</dbReference>
<evidence type="ECO:0000313" key="12">
    <source>
        <dbReference type="Proteomes" id="UP001302222"/>
    </source>
</evidence>
<dbReference type="InterPro" id="IPR015943">
    <property type="entry name" value="WD40/YVTN_repeat-like_dom_sf"/>
</dbReference>
<reference evidence="11 12" key="1">
    <citation type="submission" date="2023-12" db="EMBL/GenBank/DDBJ databases">
        <title>Novel species of the genus Arcicella isolated from rivers.</title>
        <authorList>
            <person name="Lu H."/>
        </authorList>
    </citation>
    <scope>NUCLEOTIDE SEQUENCE [LARGE SCALE GENOMIC DNA]</scope>
    <source>
        <strain evidence="11 12">DC25W</strain>
    </source>
</reference>
<evidence type="ECO:0000256" key="3">
    <source>
        <dbReference type="ARBA" id="ARBA00022553"/>
    </source>
</evidence>
<comment type="caution">
    <text evidence="11">The sequence shown here is derived from an EMBL/GenBank/DDBJ whole genome shotgun (WGS) entry which is preliminary data.</text>
</comment>
<evidence type="ECO:0000259" key="10">
    <source>
        <dbReference type="PROSITE" id="PS50110"/>
    </source>
</evidence>
<dbReference type="SMART" id="SM00448">
    <property type="entry name" value="REC"/>
    <property type="match status" value="1"/>
</dbReference>
<accession>A0ABU5SKW4</accession>
<evidence type="ECO:0000256" key="4">
    <source>
        <dbReference type="ARBA" id="ARBA00023015"/>
    </source>
</evidence>
<dbReference type="RefSeq" id="WP_323259761.1">
    <property type="nucleotide sequence ID" value="NZ_JAYGIM010000011.1"/>
</dbReference>